<dbReference type="InterPro" id="IPR000477">
    <property type="entry name" value="RT_dom"/>
</dbReference>
<dbReference type="PANTHER" id="PTHR37984:SF11">
    <property type="entry name" value="INTEGRASE CATALYTIC DOMAIN-CONTAINING PROTEIN"/>
    <property type="match status" value="1"/>
</dbReference>
<dbReference type="Gene3D" id="2.40.70.10">
    <property type="entry name" value="Acid Proteases"/>
    <property type="match status" value="1"/>
</dbReference>
<dbReference type="InterPro" id="IPR001878">
    <property type="entry name" value="Znf_CCHC"/>
</dbReference>
<dbReference type="CDD" id="cd01647">
    <property type="entry name" value="RT_LTR"/>
    <property type="match status" value="1"/>
</dbReference>
<dbReference type="Proteomes" id="UP000069940">
    <property type="component" value="Unassembled WGS sequence"/>
</dbReference>
<dbReference type="SUPFAM" id="SSF56672">
    <property type="entry name" value="DNA/RNA polymerases"/>
    <property type="match status" value="1"/>
</dbReference>
<evidence type="ECO:0008006" key="6">
    <source>
        <dbReference type="Google" id="ProtNLM"/>
    </source>
</evidence>
<dbReference type="PROSITE" id="PS50175">
    <property type="entry name" value="ASP_PROT_RETROV"/>
    <property type="match status" value="1"/>
</dbReference>
<feature type="domain" description="Reverse transcriptase" evidence="3">
    <location>
        <begin position="478"/>
        <end position="626"/>
    </location>
</feature>
<evidence type="ECO:0000259" key="3">
    <source>
        <dbReference type="PROSITE" id="PS50878"/>
    </source>
</evidence>
<proteinExistence type="predicted"/>
<dbReference type="InterPro" id="IPR036875">
    <property type="entry name" value="Znf_CCHC_sf"/>
</dbReference>
<dbReference type="InterPro" id="IPR021109">
    <property type="entry name" value="Peptidase_aspartic_dom_sf"/>
</dbReference>
<dbReference type="PROSITE" id="PS50878">
    <property type="entry name" value="RT_POL"/>
    <property type="match status" value="1"/>
</dbReference>
<dbReference type="InterPro" id="IPR001969">
    <property type="entry name" value="Aspartic_peptidase_AS"/>
</dbReference>
<name>A0ABM1ZGU5_AEDAL</name>
<evidence type="ECO:0000256" key="1">
    <source>
        <dbReference type="ARBA" id="ARBA00022801"/>
    </source>
</evidence>
<dbReference type="Gene3D" id="3.30.70.270">
    <property type="match status" value="1"/>
</dbReference>
<dbReference type="SUPFAM" id="SSF50630">
    <property type="entry name" value="Acid proteases"/>
    <property type="match status" value="1"/>
</dbReference>
<dbReference type="InterPro" id="IPR043502">
    <property type="entry name" value="DNA/RNA_pol_sf"/>
</dbReference>
<sequence>MEEARPVPPFRCNQIESGKLSKEWKAWKESLECYFAAYNITDQQLMRAKLLHLGGPALQTVFKNLRDRDHIPIVSLVPNWYDAAVDKLDEFFEPRHQNTSERRKLRSMKQKSGERFADYVIRLKQQVSECGFDKYGSEMEQILVEIHLTDAVVEGCSSNEVRKRILMKDLPFPDIEALGIAQEGVERQLADITNSPPEKVYRVGPPQKQQGVKADFFARDKPRDKSCFNCGRTGHIATASICPARGKQCRHCKLYGHFEKLCRKMKRNEAMDRTEKKVQAVEDKSNKDYEATDMRADEDEKPEKAYYAFYSGNESNVIPCTIGGVKIEMLVDSGADANLISDSAWINLKNERVSVVSSTKGSSRILRAYGSENPLEVLGSFVAKVAVGLKEATAEFLVVRGGQRCLLGDKTAKLLGVLKVGLDINVVKREQTPFAKIRGIKAHIHLDPKFVPVFQPMRRIPIPMEQAVNQKLTELMNRDIIELKSGPASWVSPLVVVGKTNGEPRLCLDLRRVNEAVLRERHPMPAVDDYLARVGKGKIWSKLDIREAFLQIELAEESRDATTFITPQGLFRFKRLPFGLISAPELFQKAMDEILTGCEGTSWYIDDVIVEGETLEEHDERLQKVQ</sequence>
<dbReference type="PROSITE" id="PS00141">
    <property type="entry name" value="ASP_PROTEASE"/>
    <property type="match status" value="1"/>
</dbReference>
<accession>A0ABM1ZGU5</accession>
<dbReference type="SMART" id="SM00343">
    <property type="entry name" value="ZnF_C2HC"/>
    <property type="match status" value="2"/>
</dbReference>
<feature type="domain" description="Peptidase A2" evidence="2">
    <location>
        <begin position="327"/>
        <end position="345"/>
    </location>
</feature>
<dbReference type="SUPFAM" id="SSF57756">
    <property type="entry name" value="Retrovirus zinc finger-like domains"/>
    <property type="match status" value="1"/>
</dbReference>
<dbReference type="EnsemblMetazoa" id="AALFPA23_018342.R26922">
    <property type="protein sequence ID" value="AALFPA23_018342.P26922"/>
    <property type="gene ID" value="AALFPA23_018342"/>
</dbReference>
<keyword evidence="5" id="KW-1185">Reference proteome</keyword>
<dbReference type="InterPro" id="IPR043128">
    <property type="entry name" value="Rev_trsase/Diguanyl_cyclase"/>
</dbReference>
<dbReference type="Pfam" id="PF00078">
    <property type="entry name" value="RVT_1"/>
    <property type="match status" value="1"/>
</dbReference>
<protein>
    <recommendedName>
        <fullName evidence="6">Reverse transcriptase domain-containing protein</fullName>
    </recommendedName>
</protein>
<reference evidence="4" key="2">
    <citation type="submission" date="2025-05" db="UniProtKB">
        <authorList>
            <consortium name="EnsemblMetazoa"/>
        </authorList>
    </citation>
    <scope>IDENTIFICATION</scope>
    <source>
        <strain evidence="4">Foshan</strain>
    </source>
</reference>
<dbReference type="RefSeq" id="XP_029734505.2">
    <property type="nucleotide sequence ID" value="XM_029878645.2"/>
</dbReference>
<dbReference type="InterPro" id="IPR050951">
    <property type="entry name" value="Retrovirus_Pol_polyprotein"/>
</dbReference>
<dbReference type="GeneID" id="115269859"/>
<evidence type="ECO:0000313" key="4">
    <source>
        <dbReference type="EnsemblMetazoa" id="AALFPA23_018342.P26922"/>
    </source>
</evidence>
<keyword evidence="1" id="KW-0378">Hydrolase</keyword>
<reference evidence="5" key="1">
    <citation type="journal article" date="2015" name="Proc. Natl. Acad. Sci. U.S.A.">
        <title>Genome sequence of the Asian Tiger mosquito, Aedes albopictus, reveals insights into its biology, genetics, and evolution.</title>
        <authorList>
            <person name="Chen X.G."/>
            <person name="Jiang X."/>
            <person name="Gu J."/>
            <person name="Xu M."/>
            <person name="Wu Y."/>
            <person name="Deng Y."/>
            <person name="Zhang C."/>
            <person name="Bonizzoni M."/>
            <person name="Dermauw W."/>
            <person name="Vontas J."/>
            <person name="Armbruster P."/>
            <person name="Huang X."/>
            <person name="Yang Y."/>
            <person name="Zhang H."/>
            <person name="He W."/>
            <person name="Peng H."/>
            <person name="Liu Y."/>
            <person name="Wu K."/>
            <person name="Chen J."/>
            <person name="Lirakis M."/>
            <person name="Topalis P."/>
            <person name="Van Leeuwen T."/>
            <person name="Hall A.B."/>
            <person name="Jiang X."/>
            <person name="Thorpe C."/>
            <person name="Mueller R.L."/>
            <person name="Sun C."/>
            <person name="Waterhouse R.M."/>
            <person name="Yan G."/>
            <person name="Tu Z.J."/>
            <person name="Fang X."/>
            <person name="James A.A."/>
        </authorList>
    </citation>
    <scope>NUCLEOTIDE SEQUENCE [LARGE SCALE GENOMIC DNA]</scope>
    <source>
        <strain evidence="5">Foshan</strain>
    </source>
</reference>
<organism evidence="4 5">
    <name type="scientific">Aedes albopictus</name>
    <name type="common">Asian tiger mosquito</name>
    <name type="synonym">Stegomyia albopicta</name>
    <dbReference type="NCBI Taxonomy" id="7160"/>
    <lineage>
        <taxon>Eukaryota</taxon>
        <taxon>Metazoa</taxon>
        <taxon>Ecdysozoa</taxon>
        <taxon>Arthropoda</taxon>
        <taxon>Hexapoda</taxon>
        <taxon>Insecta</taxon>
        <taxon>Pterygota</taxon>
        <taxon>Neoptera</taxon>
        <taxon>Endopterygota</taxon>
        <taxon>Diptera</taxon>
        <taxon>Nematocera</taxon>
        <taxon>Culicoidea</taxon>
        <taxon>Culicidae</taxon>
        <taxon>Culicinae</taxon>
        <taxon>Aedini</taxon>
        <taxon>Aedes</taxon>
        <taxon>Stegomyia</taxon>
    </lineage>
</organism>
<dbReference type="PANTHER" id="PTHR37984">
    <property type="entry name" value="PROTEIN CBG26694"/>
    <property type="match status" value="1"/>
</dbReference>
<dbReference type="InterPro" id="IPR001995">
    <property type="entry name" value="Peptidase_A2_cat"/>
</dbReference>
<evidence type="ECO:0000259" key="2">
    <source>
        <dbReference type="PROSITE" id="PS50175"/>
    </source>
</evidence>
<dbReference type="Gene3D" id="3.10.10.10">
    <property type="entry name" value="HIV Type 1 Reverse Transcriptase, subunit A, domain 1"/>
    <property type="match status" value="1"/>
</dbReference>
<evidence type="ECO:0000313" key="5">
    <source>
        <dbReference type="Proteomes" id="UP000069940"/>
    </source>
</evidence>
<dbReference type="Gene3D" id="4.10.60.10">
    <property type="entry name" value="Zinc finger, CCHC-type"/>
    <property type="match status" value="1"/>
</dbReference>